<dbReference type="OrthoDB" id="6457475at2"/>
<gene>
    <name evidence="1" type="ORF">NCTC12151_00419</name>
</gene>
<proteinExistence type="predicted"/>
<dbReference type="KEGG" id="lri:NCTC12151_00419"/>
<dbReference type="AlphaFoldDB" id="A0A2X4U8L6"/>
<keyword evidence="2" id="KW-1185">Reference proteome</keyword>
<protein>
    <submittedName>
        <fullName evidence="1">Protein of uncharacterized function (DUF1481)</fullName>
    </submittedName>
</protein>
<dbReference type="Proteomes" id="UP000249005">
    <property type="component" value="Chromosome 1"/>
</dbReference>
<evidence type="ECO:0000313" key="1">
    <source>
        <dbReference type="EMBL" id="SQI35523.1"/>
    </source>
</evidence>
<accession>A0A2X4U8L6</accession>
<reference evidence="1 2" key="1">
    <citation type="submission" date="2018-06" db="EMBL/GenBank/DDBJ databases">
        <authorList>
            <consortium name="Pathogen Informatics"/>
            <person name="Doyle S."/>
        </authorList>
    </citation>
    <scope>NUCLEOTIDE SEQUENCE [LARGE SCALE GENOMIC DNA]</scope>
    <source>
        <strain evidence="1 2">NCTC12151</strain>
    </source>
</reference>
<dbReference type="Pfam" id="PF07356">
    <property type="entry name" value="DUF1481"/>
    <property type="match status" value="1"/>
</dbReference>
<organism evidence="1 2">
    <name type="scientific">Leminorella richardii</name>
    <dbReference type="NCBI Taxonomy" id="158841"/>
    <lineage>
        <taxon>Bacteria</taxon>
        <taxon>Pseudomonadati</taxon>
        <taxon>Pseudomonadota</taxon>
        <taxon>Gammaproteobacteria</taxon>
        <taxon>Enterobacterales</taxon>
        <taxon>Budviciaceae</taxon>
        <taxon>Leminorella</taxon>
    </lineage>
</organism>
<name>A0A2X4U8L6_9GAMM</name>
<evidence type="ECO:0000313" key="2">
    <source>
        <dbReference type="Proteomes" id="UP000249005"/>
    </source>
</evidence>
<dbReference type="EMBL" id="LS483470">
    <property type="protein sequence ID" value="SQI35523.1"/>
    <property type="molecule type" value="Genomic_DNA"/>
</dbReference>
<dbReference type="InterPro" id="IPR010858">
    <property type="entry name" value="DUF1481"/>
</dbReference>
<dbReference type="RefSeq" id="WP_111739078.1">
    <property type="nucleotide sequence ID" value="NZ_LR698987.1"/>
</dbReference>
<sequence length="227" mass="25725">MSPFSFSIFMMIKRAFITLSLLLTLAGCGSMEREPTLEASGYIADAGVVRLWSKVDGEGIPMRLLSVYTPFSGETVATHYEFIDGKLGLVKREVQNDALLPRTELRLDTKGNPSFMQRRLADRNESLSDDDILSIKYEAQQFLETSRSLSAGRVKLYQGYINNGRIVSCEGDVENPRFLPSQRQWLDKRIHNGGFISLAWLSSFQGVQLLLVANENFCQWEPRLENF</sequence>